<dbReference type="AlphaFoldDB" id="A0ABD3R4V3"/>
<name>A0ABD3R4V3_9STRA</name>
<feature type="transmembrane region" description="Helical" evidence="7">
    <location>
        <begin position="564"/>
        <end position="589"/>
    </location>
</feature>
<dbReference type="GO" id="GO:0016020">
    <property type="term" value="C:membrane"/>
    <property type="evidence" value="ECO:0007669"/>
    <property type="project" value="UniProtKB-SubCell"/>
</dbReference>
<keyword evidence="5 7" id="KW-1133">Transmembrane helix</keyword>
<organism evidence="8 9">
    <name type="scientific">Cyclostephanos tholiformis</name>
    <dbReference type="NCBI Taxonomy" id="382380"/>
    <lineage>
        <taxon>Eukaryota</taxon>
        <taxon>Sar</taxon>
        <taxon>Stramenopiles</taxon>
        <taxon>Ochrophyta</taxon>
        <taxon>Bacillariophyta</taxon>
        <taxon>Coscinodiscophyceae</taxon>
        <taxon>Thalassiosirophycidae</taxon>
        <taxon>Stephanodiscales</taxon>
        <taxon>Stephanodiscaceae</taxon>
        <taxon>Cyclostephanos</taxon>
    </lineage>
</organism>
<feature type="transmembrane region" description="Helical" evidence="7">
    <location>
        <begin position="371"/>
        <end position="397"/>
    </location>
</feature>
<keyword evidence="6 7" id="KW-0472">Membrane</keyword>
<evidence type="ECO:0000313" key="9">
    <source>
        <dbReference type="Proteomes" id="UP001530377"/>
    </source>
</evidence>
<feature type="transmembrane region" description="Helical" evidence="7">
    <location>
        <begin position="637"/>
        <end position="666"/>
    </location>
</feature>
<feature type="transmembrane region" description="Helical" evidence="7">
    <location>
        <begin position="409"/>
        <end position="433"/>
    </location>
</feature>
<sequence>KILIKYYYMIQHHNMYPSELSSRSTNLHKKTMAPHRLLNALLLISALPTAIEGGLFKKKHRRQKAGTRYQDHDAVHVVVNKVGPFNNPTETYRYYSLPFCSIHADEDEHKAALEEEMPIGGAGADEEFGTLSGSSQRIMADRVGAERHKQRLGESIVGDRRETSPYELSFQDDIEWRLLCKTTLGEKELTKFKEAIHNSYFFEMFIEDLPMWGYIGDFEDEDAILGEMEGSHTYLFPHLHFKIGTNNAQIVSVAVTTERDRRVDITNVNKPTTVQFSYSVEWFEEPELPWKMRMTRYADSRFLPGSFEIHWLSIINSFVLVLLLTAFLTIILMRVLKNDFSRYMDLDEETLEEEESGWKLIHGDVFRFPEFPVLFCAAVGTGVQLMIATFLLLGLALTGLISTTRRGSILAGMVVLYCLTCSIGSFVSTRLYFQMNGKAWVRCVLFTAALFPSPVAAVFLWVNTIALFHGSTSALPFSTIFTIAAIYCLIACPLTILGGIAAKNYASHDFNAPTRTTKVAREIPTEVPWYRNRFFQMIVSGFLPFSAIYIELHYIFASMWGHQIYTLFGILLFAFVLLIIVTSFISVALLYFQLAREDHRWWWSTFINAGMTGVFIYGYSFFYYFNRSGMSGVLQSSFYFGYMTIISFAFFLILGSAGFHFCLLFVKHIYSRVKCD</sequence>
<evidence type="ECO:0000256" key="3">
    <source>
        <dbReference type="ARBA" id="ARBA00022692"/>
    </source>
</evidence>
<evidence type="ECO:0000256" key="1">
    <source>
        <dbReference type="ARBA" id="ARBA00004141"/>
    </source>
</evidence>
<feature type="transmembrane region" description="Helical" evidence="7">
    <location>
        <begin position="37"/>
        <end position="56"/>
    </location>
</feature>
<comment type="similarity">
    <text evidence="2 7">Belongs to the nonaspanin (TM9SF) (TC 9.A.2) family.</text>
</comment>
<dbReference type="EMBL" id="JALLPB020000878">
    <property type="protein sequence ID" value="KAL3806151.1"/>
    <property type="molecule type" value="Genomic_DNA"/>
</dbReference>
<dbReference type="PANTHER" id="PTHR10766:SF177">
    <property type="entry name" value="TRANSMEMBRANE 9 SUPERFAMILY MEMBER 1"/>
    <property type="match status" value="1"/>
</dbReference>
<feature type="transmembrane region" description="Helical" evidence="7">
    <location>
        <begin position="474"/>
        <end position="501"/>
    </location>
</feature>
<evidence type="ECO:0000256" key="4">
    <source>
        <dbReference type="ARBA" id="ARBA00022729"/>
    </source>
</evidence>
<evidence type="ECO:0000256" key="7">
    <source>
        <dbReference type="RuleBase" id="RU363079"/>
    </source>
</evidence>
<dbReference type="InterPro" id="IPR004240">
    <property type="entry name" value="EMP70"/>
</dbReference>
<reference evidence="8 9" key="1">
    <citation type="submission" date="2024-10" db="EMBL/GenBank/DDBJ databases">
        <title>Updated reference genomes for cyclostephanoid diatoms.</title>
        <authorList>
            <person name="Roberts W.R."/>
            <person name="Alverson A.J."/>
        </authorList>
    </citation>
    <scope>NUCLEOTIDE SEQUENCE [LARGE SCALE GENOMIC DNA]</scope>
    <source>
        <strain evidence="8 9">AJA228-03</strain>
    </source>
</reference>
<protein>
    <recommendedName>
        <fullName evidence="7">Transmembrane 9 superfamily member</fullName>
    </recommendedName>
</protein>
<comment type="caution">
    <text evidence="8">The sequence shown here is derived from an EMBL/GenBank/DDBJ whole genome shotgun (WGS) entry which is preliminary data.</text>
</comment>
<feature type="transmembrane region" description="Helical" evidence="7">
    <location>
        <begin position="311"/>
        <end position="336"/>
    </location>
</feature>
<accession>A0ABD3R4V3</accession>
<feature type="non-terminal residue" evidence="8">
    <location>
        <position position="1"/>
    </location>
</feature>
<dbReference type="Proteomes" id="UP001530377">
    <property type="component" value="Unassembled WGS sequence"/>
</dbReference>
<proteinExistence type="inferred from homology"/>
<gene>
    <name evidence="8" type="ORF">ACHAXA_007793</name>
</gene>
<feature type="transmembrane region" description="Helical" evidence="7">
    <location>
        <begin position="439"/>
        <end position="462"/>
    </location>
</feature>
<evidence type="ECO:0000256" key="2">
    <source>
        <dbReference type="ARBA" id="ARBA00005227"/>
    </source>
</evidence>
<evidence type="ECO:0000256" key="5">
    <source>
        <dbReference type="ARBA" id="ARBA00022989"/>
    </source>
</evidence>
<keyword evidence="4" id="KW-0732">Signal</keyword>
<feature type="transmembrane region" description="Helical" evidence="7">
    <location>
        <begin position="601"/>
        <end position="625"/>
    </location>
</feature>
<dbReference type="Pfam" id="PF02990">
    <property type="entry name" value="EMP70"/>
    <property type="match status" value="1"/>
</dbReference>
<feature type="transmembrane region" description="Helical" evidence="7">
    <location>
        <begin position="534"/>
        <end position="552"/>
    </location>
</feature>
<keyword evidence="9" id="KW-1185">Reference proteome</keyword>
<evidence type="ECO:0000313" key="8">
    <source>
        <dbReference type="EMBL" id="KAL3806151.1"/>
    </source>
</evidence>
<dbReference type="PANTHER" id="PTHR10766">
    <property type="entry name" value="TRANSMEMBRANE 9 SUPERFAMILY PROTEIN"/>
    <property type="match status" value="1"/>
</dbReference>
<evidence type="ECO:0000256" key="6">
    <source>
        <dbReference type="ARBA" id="ARBA00023136"/>
    </source>
</evidence>
<comment type="subcellular location">
    <subcellularLocation>
        <location evidence="1">Membrane</location>
        <topology evidence="1">Multi-pass membrane protein</topology>
    </subcellularLocation>
</comment>
<keyword evidence="3 7" id="KW-0812">Transmembrane</keyword>